<sequence length="1337" mass="148031">MAPHFIFPRTLPDLEQLPEGNRLCAQNPIDISSLRPSELEEFVKGVSFDLSDKELLCVEEQDVFDRVYSLIRGYSALTPSCKSNLVESLRSNLSVLLPSVDSVSRLSQGQDGDSQVLDRIGSHRNAFKIYTFFLFSVIFAEESTVSTNHNSKVVASSRKKNPINSWNWGLQRGRILGLIANSLEINLALLFGSSDLDENYVSFITRSAYSLFENAMLLKDSETKGALCRIIGACATKYHYLAQSCASIMHLVHKYDFVVTHIADAVADAGKKYADGSLASSLIRELGRANPKDYVKDTSGAENVGRLMVELADRLPKLLSTNIGLLIPHFGGDSYKIRNALVAVLGKLVAKAFKDVEGELSSKSVRLRTKQAMLEILLERCRDVSAYTRSRVLQVWAELCEEHSVSIGLWNEVAEVATGRLEDKGAIVRKSALNLLIMMLQHNPFGPQLRIASFEATLDQYKKKLKELEPDSTLESVPDVVPSGSETGNGDGEIDDSNSEVTQDQHESLTDSSVPNMEENVIQKDSCVPDVGNLEQTRALVASLEAGLRFSKCIAAAMPTLVQLMASSSATDVENTILLLMRCRQFQIDGSESCLRKMLPLVFSQDKSIYEAVENAFITIYMRKSAVETAKNLLNLAIESNIGDLAALEFIVSVLVSKGDITNAAISALWDFFCFNVSGTTAEQSRGALSVLCMAAKSQPEILGSHLPDIIDIGFGRWAKADPLLARTACVALQRLSQEDKRKLLSSNGSRVFTTLQNLVTGFWLPENIWYAAADRAIAAIYMIHPTPETLAADLVKNSLSSVFDSSGGEDLQDEIDGGNATVLTTVQVAKLSRYLFVVSHVAMNQLVYIESCLRKIQKQKVSKEKELAEQTAQVNGTKPGETPKENGISAELGLAASEDAILDTLSERAEKEIVSGSLDEKYLIGHCAPFLLKLCRNFSLMQKYPVLQASGMLALCRFMIIDANFCDANLQLLFTVVESAPSEIVRSNCTIALGDLAVRFPNLLEPWTENMYSRLRDPSVSVRKNAVLVLSHLILNDMMKVKGYINEMAIRLEDEEERISNLARLFFHELSKKGNNPVYNLLPDILGKLSNQNLERESFCNIMQFLIGSIKKDKQMEALVEKLCNRFSGDTDIRQWEHISYCLSQLAFTEKGIKKLMELFKTYEHVLLVDSVVDHFKAIVNKTKKFAKPELKSCIDEFEDKLNKFHMEKKEQEVTARNAQIHQQKIGCMDDISVTQNPKEDKAESETTEEGEVIDSSNEGMSPSENDMSNSGHVDSDECSGASSEVTETEQGDDEDQSPEVSARGTSKSKAKKSNLKAPKSNNSASTRRNTKSNRR</sequence>
<dbReference type="GO" id="GO:0042393">
    <property type="term" value="F:histone binding"/>
    <property type="evidence" value="ECO:0007669"/>
    <property type="project" value="TreeGrafter"/>
</dbReference>
<dbReference type="InterPro" id="IPR016024">
    <property type="entry name" value="ARM-type_fold"/>
</dbReference>
<gene>
    <name evidence="14" type="ORF">TIFTF001_030013</name>
</gene>
<dbReference type="InterPro" id="IPR007673">
    <property type="entry name" value="Condensin_cplx_su1"/>
</dbReference>
<keyword evidence="15" id="KW-1185">Reference proteome</keyword>
<dbReference type="GO" id="GO:0007076">
    <property type="term" value="P:mitotic chromosome condensation"/>
    <property type="evidence" value="ECO:0007669"/>
    <property type="project" value="InterPro"/>
</dbReference>
<keyword evidence="5 10" id="KW-0132">Cell division</keyword>
<accession>A0AA88J282</accession>
<dbReference type="SUPFAM" id="SSF48371">
    <property type="entry name" value="ARM repeat"/>
    <property type="match status" value="1"/>
</dbReference>
<organism evidence="14 15">
    <name type="scientific">Ficus carica</name>
    <name type="common">Common fig</name>
    <dbReference type="NCBI Taxonomy" id="3494"/>
    <lineage>
        <taxon>Eukaryota</taxon>
        <taxon>Viridiplantae</taxon>
        <taxon>Streptophyta</taxon>
        <taxon>Embryophyta</taxon>
        <taxon>Tracheophyta</taxon>
        <taxon>Spermatophyta</taxon>
        <taxon>Magnoliopsida</taxon>
        <taxon>eudicotyledons</taxon>
        <taxon>Gunneridae</taxon>
        <taxon>Pentapetalae</taxon>
        <taxon>rosids</taxon>
        <taxon>fabids</taxon>
        <taxon>Rosales</taxon>
        <taxon>Moraceae</taxon>
        <taxon>Ficeae</taxon>
        <taxon>Ficus</taxon>
    </lineage>
</organism>
<evidence type="ECO:0000313" key="15">
    <source>
        <dbReference type="Proteomes" id="UP001187192"/>
    </source>
</evidence>
<evidence type="ECO:0000256" key="2">
    <source>
        <dbReference type="ARBA" id="ARBA00004286"/>
    </source>
</evidence>
<name>A0AA88J282_FICCA</name>
<dbReference type="Proteomes" id="UP001187192">
    <property type="component" value="Unassembled WGS sequence"/>
</dbReference>
<dbReference type="InterPro" id="IPR026971">
    <property type="entry name" value="CND1/NCAPD3"/>
</dbReference>
<evidence type="ECO:0000313" key="14">
    <source>
        <dbReference type="EMBL" id="GMN60919.1"/>
    </source>
</evidence>
<dbReference type="Pfam" id="PF12922">
    <property type="entry name" value="Cnd1_N"/>
    <property type="match status" value="1"/>
</dbReference>
<evidence type="ECO:0000256" key="1">
    <source>
        <dbReference type="ARBA" id="ARBA00004123"/>
    </source>
</evidence>
<evidence type="ECO:0000256" key="6">
    <source>
        <dbReference type="ARBA" id="ARBA00022776"/>
    </source>
</evidence>
<feature type="domain" description="Condensin complex subunit 1 C-terminal" evidence="12">
    <location>
        <begin position="985"/>
        <end position="1145"/>
    </location>
</feature>
<feature type="domain" description="Condensin complex subunit 1 N-terminal" evidence="13">
    <location>
        <begin position="80"/>
        <end position="242"/>
    </location>
</feature>
<dbReference type="EMBL" id="BTGU01000104">
    <property type="protein sequence ID" value="GMN60919.1"/>
    <property type="molecule type" value="Genomic_DNA"/>
</dbReference>
<dbReference type="GO" id="GO:0000796">
    <property type="term" value="C:condensin complex"/>
    <property type="evidence" value="ECO:0007669"/>
    <property type="project" value="TreeGrafter"/>
</dbReference>
<evidence type="ECO:0000256" key="5">
    <source>
        <dbReference type="ARBA" id="ARBA00022618"/>
    </source>
</evidence>
<dbReference type="InterPro" id="IPR032682">
    <property type="entry name" value="Cnd1_C"/>
</dbReference>
<evidence type="ECO:0000256" key="3">
    <source>
        <dbReference type="ARBA" id="ARBA00009606"/>
    </source>
</evidence>
<evidence type="ECO:0000256" key="9">
    <source>
        <dbReference type="ARBA" id="ARBA00023306"/>
    </source>
</evidence>
<dbReference type="GO" id="GO:0005634">
    <property type="term" value="C:nucleus"/>
    <property type="evidence" value="ECO:0007669"/>
    <property type="project" value="UniProtKB-SubCell"/>
</dbReference>
<dbReference type="PIRSF" id="PIRSF017127">
    <property type="entry name" value="Condensin_D2"/>
    <property type="match status" value="1"/>
</dbReference>
<feature type="compositionally biased region" description="Polar residues" evidence="11">
    <location>
        <begin position="1256"/>
        <end position="1274"/>
    </location>
</feature>
<feature type="compositionally biased region" description="Acidic residues" evidence="11">
    <location>
        <begin position="1288"/>
        <end position="1299"/>
    </location>
</feature>
<dbReference type="GO" id="GO:0051301">
    <property type="term" value="P:cell division"/>
    <property type="evidence" value="ECO:0007669"/>
    <property type="project" value="UniProtKB-KW"/>
</dbReference>
<dbReference type="FunFam" id="1.25.10.10:FF:000403">
    <property type="entry name" value="Condensin complex subunit 1"/>
    <property type="match status" value="1"/>
</dbReference>
<feature type="region of interest" description="Disordered" evidence="11">
    <location>
        <begin position="469"/>
        <end position="518"/>
    </location>
</feature>
<evidence type="ECO:0000256" key="11">
    <source>
        <dbReference type="SAM" id="MobiDB-lite"/>
    </source>
</evidence>
<evidence type="ECO:0000256" key="10">
    <source>
        <dbReference type="PIRNR" id="PIRNR017127"/>
    </source>
</evidence>
<keyword evidence="6 10" id="KW-0498">Mitosis</keyword>
<proteinExistence type="inferred from homology"/>
<comment type="function">
    <text evidence="10">Regulatory subunit of the condensin complex, a complex required for conversion of interphase chromatin into mitotic-like condense chromosomes. The condensin complex probably introduces positive supercoils into relaxed DNA in the presence of type I topoisomerases and converts nicked DNA into positive knotted forms in the presence of type II topoisomerases.</text>
</comment>
<dbReference type="InterPro" id="IPR011989">
    <property type="entry name" value="ARM-like"/>
</dbReference>
<dbReference type="PANTHER" id="PTHR14222:SF2">
    <property type="entry name" value="CONDENSIN COMPLEX SUBUNIT 1"/>
    <property type="match status" value="1"/>
</dbReference>
<protein>
    <recommendedName>
        <fullName evidence="10">Condensin-1 complex subunit CAP-D2</fullName>
    </recommendedName>
</protein>
<evidence type="ECO:0000259" key="12">
    <source>
        <dbReference type="Pfam" id="PF12717"/>
    </source>
</evidence>
<keyword evidence="8" id="KW-0539">Nucleus</keyword>
<comment type="caution">
    <text evidence="14">The sequence shown here is derived from an EMBL/GenBank/DDBJ whole genome shotgun (WGS) entry which is preliminary data.</text>
</comment>
<comment type="subcellular location">
    <subcellularLocation>
        <location evidence="2">Chromosome</location>
    </subcellularLocation>
    <subcellularLocation>
        <location evidence="1">Nucleus</location>
    </subcellularLocation>
</comment>
<keyword evidence="9 10" id="KW-0131">Cell cycle</keyword>
<dbReference type="InterPro" id="IPR024324">
    <property type="entry name" value="Condensin_cplx_su1_N"/>
</dbReference>
<feature type="compositionally biased region" description="Low complexity" evidence="11">
    <location>
        <begin position="1317"/>
        <end position="1327"/>
    </location>
</feature>
<evidence type="ECO:0000256" key="7">
    <source>
        <dbReference type="ARBA" id="ARBA00023067"/>
    </source>
</evidence>
<reference evidence="14" key="1">
    <citation type="submission" date="2023-07" db="EMBL/GenBank/DDBJ databases">
        <title>draft genome sequence of fig (Ficus carica).</title>
        <authorList>
            <person name="Takahashi T."/>
            <person name="Nishimura K."/>
        </authorList>
    </citation>
    <scope>NUCLEOTIDE SEQUENCE</scope>
</reference>
<evidence type="ECO:0000256" key="4">
    <source>
        <dbReference type="ARBA" id="ARBA00022454"/>
    </source>
</evidence>
<keyword evidence="7 10" id="KW-0226">DNA condensation</keyword>
<dbReference type="GO" id="GO:0000779">
    <property type="term" value="C:condensed chromosome, centromeric region"/>
    <property type="evidence" value="ECO:0007669"/>
    <property type="project" value="TreeGrafter"/>
</dbReference>
<dbReference type="GO" id="GO:0010032">
    <property type="term" value="P:meiotic chromosome condensation"/>
    <property type="evidence" value="ECO:0007669"/>
    <property type="project" value="TreeGrafter"/>
</dbReference>
<evidence type="ECO:0000259" key="13">
    <source>
        <dbReference type="Pfam" id="PF12922"/>
    </source>
</evidence>
<dbReference type="Pfam" id="PF12717">
    <property type="entry name" value="Cnd1"/>
    <property type="match status" value="1"/>
</dbReference>
<keyword evidence="4" id="KW-0158">Chromosome</keyword>
<evidence type="ECO:0000256" key="8">
    <source>
        <dbReference type="ARBA" id="ARBA00023242"/>
    </source>
</evidence>
<dbReference type="Gene3D" id="1.25.10.10">
    <property type="entry name" value="Leucine-rich Repeat Variant"/>
    <property type="match status" value="2"/>
</dbReference>
<feature type="region of interest" description="Disordered" evidence="11">
    <location>
        <begin position="1228"/>
        <end position="1337"/>
    </location>
</feature>
<dbReference type="PANTHER" id="PTHR14222">
    <property type="entry name" value="CONDENSIN"/>
    <property type="match status" value="1"/>
</dbReference>
<comment type="similarity">
    <text evidence="3 10">Belongs to the CND1 (condensin subunit 1) family.</text>
</comment>